<dbReference type="Gene3D" id="3.40.50.1820">
    <property type="entry name" value="alpha/beta hydrolase"/>
    <property type="match status" value="1"/>
</dbReference>
<dbReference type="AlphaFoldDB" id="A0A5J5L3B7"/>
<gene>
    <name evidence="2" type="ORF">FCK90_00240</name>
</gene>
<comment type="caution">
    <text evidence="2">The sequence shown here is derived from an EMBL/GenBank/DDBJ whole genome shotgun (WGS) entry which is preliminary data.</text>
</comment>
<feature type="region of interest" description="Disordered" evidence="1">
    <location>
        <begin position="123"/>
        <end position="152"/>
    </location>
</feature>
<dbReference type="RefSeq" id="WP_158032311.1">
    <property type="nucleotide sequence ID" value="NZ_ML708610.1"/>
</dbReference>
<feature type="region of interest" description="Disordered" evidence="1">
    <location>
        <begin position="1"/>
        <end position="24"/>
    </location>
</feature>
<name>A0A5J5L3B7_9MICC</name>
<evidence type="ECO:0000256" key="1">
    <source>
        <dbReference type="SAM" id="MobiDB-lite"/>
    </source>
</evidence>
<evidence type="ECO:0000313" key="3">
    <source>
        <dbReference type="Proteomes" id="UP000325957"/>
    </source>
</evidence>
<proteinExistence type="predicted"/>
<evidence type="ECO:0008006" key="4">
    <source>
        <dbReference type="Google" id="ProtNLM"/>
    </source>
</evidence>
<keyword evidence="3" id="KW-1185">Reference proteome</keyword>
<dbReference type="InterPro" id="IPR029058">
    <property type="entry name" value="AB_hydrolase_fold"/>
</dbReference>
<accession>A0A5J5L3B7</accession>
<dbReference type="EMBL" id="SZWF01000001">
    <property type="protein sequence ID" value="KAA9395501.1"/>
    <property type="molecule type" value="Genomic_DNA"/>
</dbReference>
<dbReference type="Proteomes" id="UP000325957">
    <property type="component" value="Unassembled WGS sequence"/>
</dbReference>
<sequence length="152" mass="16588">MAGARLSPGRAQPGAVAEDHAREDFTSRAVRSMIAEDMPYTRQMQRLHARPPEPGDWPVTVISGTRRSRIPFLRKERRSLNEAHRRAAASAAHGRYVEAPRSTHSVMFTDPGIIVDEVERILDTVPGPAPHQSGRAAPRGGFGDSRDTGTGS</sequence>
<evidence type="ECO:0000313" key="2">
    <source>
        <dbReference type="EMBL" id="KAA9395501.1"/>
    </source>
</evidence>
<dbReference type="OrthoDB" id="7185741at2"/>
<protein>
    <recommendedName>
        <fullName evidence="4">Alpha/beta hydrolase</fullName>
    </recommendedName>
</protein>
<organism evidence="2 3">
    <name type="scientific">Kocuria coralli</name>
    <dbReference type="NCBI Taxonomy" id="1461025"/>
    <lineage>
        <taxon>Bacteria</taxon>
        <taxon>Bacillati</taxon>
        <taxon>Actinomycetota</taxon>
        <taxon>Actinomycetes</taxon>
        <taxon>Micrococcales</taxon>
        <taxon>Micrococcaceae</taxon>
        <taxon>Kocuria</taxon>
    </lineage>
</organism>
<reference evidence="2 3" key="1">
    <citation type="submission" date="2019-05" db="EMBL/GenBank/DDBJ databases">
        <title>Kocuria coralli sp. nov., a novel actinobacterium isolated from coral reef seawater.</title>
        <authorList>
            <person name="Li J."/>
        </authorList>
    </citation>
    <scope>NUCLEOTIDE SEQUENCE [LARGE SCALE GENOMIC DNA]</scope>
    <source>
        <strain evidence="2 3">SCSIO 13007</strain>
    </source>
</reference>